<organism evidence="9 10">
    <name type="scientific">Didymella rabiei</name>
    <name type="common">Chickpea ascochyta blight fungus</name>
    <name type="synonym">Mycosphaerella rabiei</name>
    <dbReference type="NCBI Taxonomy" id="5454"/>
    <lineage>
        <taxon>Eukaryota</taxon>
        <taxon>Fungi</taxon>
        <taxon>Dikarya</taxon>
        <taxon>Ascomycota</taxon>
        <taxon>Pezizomycotina</taxon>
        <taxon>Dothideomycetes</taxon>
        <taxon>Pleosporomycetidae</taxon>
        <taxon>Pleosporales</taxon>
        <taxon>Pleosporineae</taxon>
        <taxon>Didymellaceae</taxon>
        <taxon>Ascochyta</taxon>
    </lineage>
</organism>
<dbReference type="AlphaFoldDB" id="A0A163LE18"/>
<dbReference type="CDD" id="cd06173">
    <property type="entry name" value="MFS_MefA_like"/>
    <property type="match status" value="1"/>
</dbReference>
<evidence type="ECO:0000259" key="8">
    <source>
        <dbReference type="PROSITE" id="PS50850"/>
    </source>
</evidence>
<keyword evidence="10" id="KW-1185">Reference proteome</keyword>
<keyword evidence="5 7" id="KW-1133">Transmembrane helix</keyword>
<evidence type="ECO:0000313" key="9">
    <source>
        <dbReference type="EMBL" id="KZM27712.1"/>
    </source>
</evidence>
<dbReference type="STRING" id="5454.A0A163LE18"/>
<evidence type="ECO:0000256" key="4">
    <source>
        <dbReference type="ARBA" id="ARBA00022692"/>
    </source>
</evidence>
<accession>A0A163LE18</accession>
<feature type="transmembrane region" description="Helical" evidence="7">
    <location>
        <begin position="267"/>
        <end position="286"/>
    </location>
</feature>
<dbReference type="Pfam" id="PF01243">
    <property type="entry name" value="PNPOx_N"/>
    <property type="match status" value="1"/>
</dbReference>
<dbReference type="GO" id="GO:0005886">
    <property type="term" value="C:plasma membrane"/>
    <property type="evidence" value="ECO:0007669"/>
    <property type="project" value="UniProtKB-SubCell"/>
</dbReference>
<dbReference type="GO" id="GO:0022857">
    <property type="term" value="F:transmembrane transporter activity"/>
    <property type="evidence" value="ECO:0007669"/>
    <property type="project" value="InterPro"/>
</dbReference>
<dbReference type="InterPro" id="IPR011576">
    <property type="entry name" value="Pyridox_Oxase_N"/>
</dbReference>
<dbReference type="SUPFAM" id="SSF103473">
    <property type="entry name" value="MFS general substrate transporter"/>
    <property type="match status" value="1"/>
</dbReference>
<dbReference type="PROSITE" id="PS50850">
    <property type="entry name" value="MFS"/>
    <property type="match status" value="1"/>
</dbReference>
<feature type="transmembrane region" description="Helical" evidence="7">
    <location>
        <begin position="400"/>
        <end position="424"/>
    </location>
</feature>
<feature type="transmembrane region" description="Helical" evidence="7">
    <location>
        <begin position="577"/>
        <end position="599"/>
    </location>
</feature>
<dbReference type="NCBIfam" id="NF004231">
    <property type="entry name" value="PRK05679.1"/>
    <property type="match status" value="1"/>
</dbReference>
<dbReference type="PANTHER" id="PTHR23513">
    <property type="entry name" value="INTEGRAL MEMBRANE EFFLUX PROTEIN-RELATED"/>
    <property type="match status" value="1"/>
</dbReference>
<dbReference type="Proteomes" id="UP000076837">
    <property type="component" value="Unassembled WGS sequence"/>
</dbReference>
<evidence type="ECO:0000256" key="7">
    <source>
        <dbReference type="SAM" id="Phobius"/>
    </source>
</evidence>
<dbReference type="InterPro" id="IPR012349">
    <property type="entry name" value="Split_barrel_FMN-bd"/>
</dbReference>
<evidence type="ECO:0000256" key="3">
    <source>
        <dbReference type="ARBA" id="ARBA00022475"/>
    </source>
</evidence>
<dbReference type="InterPro" id="IPR010290">
    <property type="entry name" value="TM_effector"/>
</dbReference>
<feature type="transmembrane region" description="Helical" evidence="7">
    <location>
        <begin position="477"/>
        <end position="500"/>
    </location>
</feature>
<reference evidence="9 10" key="1">
    <citation type="journal article" date="2016" name="Sci. Rep.">
        <title>Draft genome sequencing and secretome analysis of fungal phytopathogen Ascochyta rabiei provides insight into the necrotrophic effector repertoire.</title>
        <authorList>
            <person name="Verma S."/>
            <person name="Gazara R.K."/>
            <person name="Nizam S."/>
            <person name="Parween S."/>
            <person name="Chattopadhyay D."/>
            <person name="Verma P.K."/>
        </authorList>
    </citation>
    <scope>NUCLEOTIDE SEQUENCE [LARGE SCALE GENOMIC DNA]</scope>
    <source>
        <strain evidence="9 10">ArDII</strain>
    </source>
</reference>
<dbReference type="InterPro" id="IPR036259">
    <property type="entry name" value="MFS_trans_sf"/>
</dbReference>
<sequence length="607" mass="64523">MRVGYPQAGSESESVEDRMSAELDTSVVETGWLPLMRQWLVDAVEADAPEPNAMTLSTVDDGGRPASRTVLCKGLSEDGVLFFTNYGSDKARHLDAHPYASANFTWLTLARQVIVRGTTERLGAWASSQSRPIDSRADLDEQLREVAARFGVDGEIPVPPNWGGILIRPDSHEPGRRTVVRRPSPAVSRLLADTTPLENRDYRRLWTAGIVTVIGAQLSVVAVPQQVYEITRSSAYVGLTGIFGLVPLVVFGLWGGALADVMDRRRLLMITSIGLGVTSVLFWIQAALNVNNVWLVLGLFSVQQAFFAVNQPTRAAIIPRLIPGRQLPAANSLNMTVVQFGAIAGPLLAGVLIPSAGLQLLYLLDSIFLLATLWAVWKLPAIPPTGTSRRAGLSEVLGGFTYLATQKVLLASFVVDIIAMVFGMSRALFPEIAHESFGDPASGGFALGLLFAAMSVGAVLGGVFSGWLPRVQYQGRAVLVCIALWGLSMVGFGVAVYFASPGSSVILLWVAVAFLAFGGAVDMVSAAFRSTMLQQVATDDMRGRLQGVFIVVVAGGPRIGDVLHGGAAFLFGTGVAAAGGGFLVIVGVVLSALAFPAFVRYKVGRAV</sequence>
<dbReference type="Pfam" id="PF05977">
    <property type="entry name" value="MFS_3"/>
    <property type="match status" value="1"/>
</dbReference>
<dbReference type="PANTHER" id="PTHR23513:SF9">
    <property type="entry name" value="ENTEROBACTIN EXPORTER ENTS"/>
    <property type="match status" value="1"/>
</dbReference>
<evidence type="ECO:0000313" key="10">
    <source>
        <dbReference type="Proteomes" id="UP000076837"/>
    </source>
</evidence>
<keyword evidence="6 7" id="KW-0472">Membrane</keyword>
<gene>
    <name evidence="9" type="ORF">ST47_g1315</name>
</gene>
<feature type="transmembrane region" description="Helical" evidence="7">
    <location>
        <begin position="330"/>
        <end position="353"/>
    </location>
</feature>
<keyword evidence="2" id="KW-0813">Transport</keyword>
<dbReference type="Gene3D" id="1.20.1250.20">
    <property type="entry name" value="MFS general substrate transporter like domains"/>
    <property type="match status" value="1"/>
</dbReference>
<dbReference type="SUPFAM" id="SSF50475">
    <property type="entry name" value="FMN-binding split barrel"/>
    <property type="match status" value="1"/>
</dbReference>
<evidence type="ECO:0000256" key="2">
    <source>
        <dbReference type="ARBA" id="ARBA00022448"/>
    </source>
</evidence>
<evidence type="ECO:0000256" key="6">
    <source>
        <dbReference type="ARBA" id="ARBA00023136"/>
    </source>
</evidence>
<dbReference type="InterPro" id="IPR020846">
    <property type="entry name" value="MFS_dom"/>
</dbReference>
<evidence type="ECO:0000256" key="5">
    <source>
        <dbReference type="ARBA" id="ARBA00022989"/>
    </source>
</evidence>
<feature type="transmembrane region" description="Helical" evidence="7">
    <location>
        <begin position="444"/>
        <end position="465"/>
    </location>
</feature>
<feature type="transmembrane region" description="Helical" evidence="7">
    <location>
        <begin position="359"/>
        <end position="379"/>
    </location>
</feature>
<feature type="transmembrane region" description="Helical" evidence="7">
    <location>
        <begin position="548"/>
        <end position="571"/>
    </location>
</feature>
<feature type="transmembrane region" description="Helical" evidence="7">
    <location>
        <begin position="506"/>
        <end position="528"/>
    </location>
</feature>
<comment type="subcellular location">
    <subcellularLocation>
        <location evidence="1">Cell membrane</location>
        <topology evidence="1">Multi-pass membrane protein</topology>
    </subcellularLocation>
</comment>
<keyword evidence="3" id="KW-1003">Cell membrane</keyword>
<dbReference type="Gene3D" id="2.30.110.10">
    <property type="entry name" value="Electron Transport, Fmn-binding Protein, Chain A"/>
    <property type="match status" value="1"/>
</dbReference>
<feature type="transmembrane region" description="Helical" evidence="7">
    <location>
        <begin position="292"/>
        <end position="309"/>
    </location>
</feature>
<feature type="transmembrane region" description="Helical" evidence="7">
    <location>
        <begin position="235"/>
        <end position="255"/>
    </location>
</feature>
<feature type="transmembrane region" description="Helical" evidence="7">
    <location>
        <begin position="205"/>
        <end position="223"/>
    </location>
</feature>
<name>A0A163LE18_DIDRA</name>
<protein>
    <recommendedName>
        <fullName evidence="8">Major facilitator superfamily (MFS) profile domain-containing protein</fullName>
    </recommendedName>
</protein>
<keyword evidence="4 7" id="KW-0812">Transmembrane</keyword>
<comment type="caution">
    <text evidence="9">The sequence shown here is derived from an EMBL/GenBank/DDBJ whole genome shotgun (WGS) entry which is preliminary data.</text>
</comment>
<dbReference type="EMBL" id="JYNV01000060">
    <property type="protein sequence ID" value="KZM27712.1"/>
    <property type="molecule type" value="Genomic_DNA"/>
</dbReference>
<evidence type="ECO:0000256" key="1">
    <source>
        <dbReference type="ARBA" id="ARBA00004651"/>
    </source>
</evidence>
<proteinExistence type="predicted"/>
<feature type="domain" description="Major facilitator superfamily (MFS) profile" evidence="8">
    <location>
        <begin position="391"/>
        <end position="607"/>
    </location>
</feature>